<organism evidence="1">
    <name type="scientific">Ensete ventricosum</name>
    <name type="common">Abyssinian banana</name>
    <name type="synonym">Musa ensete</name>
    <dbReference type="NCBI Taxonomy" id="4639"/>
    <lineage>
        <taxon>Eukaryota</taxon>
        <taxon>Viridiplantae</taxon>
        <taxon>Streptophyta</taxon>
        <taxon>Embryophyta</taxon>
        <taxon>Tracheophyta</taxon>
        <taxon>Spermatophyta</taxon>
        <taxon>Magnoliopsida</taxon>
        <taxon>Liliopsida</taxon>
        <taxon>Zingiberales</taxon>
        <taxon>Musaceae</taxon>
        <taxon>Ensete</taxon>
    </lineage>
</organism>
<dbReference type="EMBL" id="KV875516">
    <property type="protein sequence ID" value="RZR71317.1"/>
    <property type="molecule type" value="Genomic_DNA"/>
</dbReference>
<name>A0A444FLW8_ENSVE</name>
<sequence length="127" mass="14140">MRSAYRLSWFDRVQDFRPDDRVLPWAPARRTTCGIHRRSWEPRTLPPLRQQTRAVELGRRLSLHVARSLPTRMAPAFCAESGIVLLGSLLRLRSTGTGRVGRDVVGDLISGVLDFSGGDVEQGGEGD</sequence>
<gene>
    <name evidence="1" type="ORF">BHM03_00004606</name>
</gene>
<evidence type="ECO:0000313" key="1">
    <source>
        <dbReference type="EMBL" id="RZR71317.1"/>
    </source>
</evidence>
<accession>A0A444FLW8</accession>
<dbReference type="Proteomes" id="UP000290560">
    <property type="component" value="Unassembled WGS sequence"/>
</dbReference>
<dbReference type="AlphaFoldDB" id="A0A444FLW8"/>
<proteinExistence type="predicted"/>
<reference evidence="1" key="1">
    <citation type="journal article" date="2018" name="Data Brief">
        <title>Genome sequence data from 17 accessions of Ensete ventricosum, a staple food crop for millions in Ethiopia.</title>
        <authorList>
            <person name="Yemataw Z."/>
            <person name="Muzemil S."/>
            <person name="Ambachew D."/>
            <person name="Tripathi L."/>
            <person name="Tesfaye K."/>
            <person name="Chala A."/>
            <person name="Farbos A."/>
            <person name="O'Neill P."/>
            <person name="Moore K."/>
            <person name="Grant M."/>
            <person name="Studholme D.J."/>
        </authorList>
    </citation>
    <scope>NUCLEOTIDE SEQUENCE [LARGE SCALE GENOMIC DNA]</scope>
    <source>
        <tissue evidence="1">Leaf</tissue>
    </source>
</reference>
<protein>
    <submittedName>
        <fullName evidence="1">Uncharacterized protein</fullName>
    </submittedName>
</protein>